<dbReference type="RefSeq" id="WP_187066281.1">
    <property type="nucleotide sequence ID" value="NZ_JACRVF010000001.1"/>
</dbReference>
<evidence type="ECO:0000313" key="4">
    <source>
        <dbReference type="EMBL" id="MBC5992333.1"/>
    </source>
</evidence>
<feature type="domain" description="Outer membrane protein beta-barrel" evidence="3">
    <location>
        <begin position="5"/>
        <end position="233"/>
    </location>
</feature>
<feature type="signal peptide" evidence="2">
    <location>
        <begin position="1"/>
        <end position="19"/>
    </location>
</feature>
<evidence type="ECO:0000256" key="1">
    <source>
        <dbReference type="ARBA" id="ARBA00022729"/>
    </source>
</evidence>
<dbReference type="InterPro" id="IPR011250">
    <property type="entry name" value="OMP/PagP_B-barrel"/>
</dbReference>
<dbReference type="EMBL" id="JACRVF010000001">
    <property type="protein sequence ID" value="MBC5992333.1"/>
    <property type="molecule type" value="Genomic_DNA"/>
</dbReference>
<gene>
    <name evidence="4" type="ORF">H8S84_05725</name>
</gene>
<keyword evidence="1 2" id="KW-0732">Signal</keyword>
<sequence length="234" mass="26496">MKKIFLTACLGLLTQFCFAQLQKGTWTTTGTIGYSQSNDKKDALNDSQIKFERDYKSLQLLPSVGYFINDNVEVGLTGGYKNSEMFVKSTSVRLTEASTYGTESYSAGVYTRLYKFLSNNFALYGQANVNYISSDVSYLFEGENAFNKYMYANNVALRNVSVSISPGVSFFVHDRISLNAIYGALSYDKYNNDHKKEEMFFGQNKISEYSTSNYDLRLDLSSQSFNLGVSLYFR</sequence>
<feature type="chain" id="PRO_5037460389" evidence="2">
    <location>
        <begin position="20"/>
        <end position="234"/>
    </location>
</feature>
<dbReference type="AlphaFoldDB" id="A0A923SI34"/>
<dbReference type="SUPFAM" id="SSF56925">
    <property type="entry name" value="OMPA-like"/>
    <property type="match status" value="1"/>
</dbReference>
<dbReference type="InterPro" id="IPR027385">
    <property type="entry name" value="Beta-barrel_OMP"/>
</dbReference>
<dbReference type="Gene3D" id="2.40.160.20">
    <property type="match status" value="1"/>
</dbReference>
<protein>
    <submittedName>
        <fullName evidence="4">Outer membrane beta-barrel protein</fullName>
    </submittedName>
</protein>
<dbReference type="Pfam" id="PF13505">
    <property type="entry name" value="OMP_b-brl"/>
    <property type="match status" value="1"/>
</dbReference>
<proteinExistence type="predicted"/>
<accession>A0A923SI34</accession>
<evidence type="ECO:0000256" key="2">
    <source>
        <dbReference type="SAM" id="SignalP"/>
    </source>
</evidence>
<dbReference type="Proteomes" id="UP000603640">
    <property type="component" value="Unassembled WGS sequence"/>
</dbReference>
<evidence type="ECO:0000259" key="3">
    <source>
        <dbReference type="Pfam" id="PF13505"/>
    </source>
</evidence>
<name>A0A923SI34_9BACT</name>
<evidence type="ECO:0000313" key="5">
    <source>
        <dbReference type="Proteomes" id="UP000603640"/>
    </source>
</evidence>
<comment type="caution">
    <text evidence="4">The sequence shown here is derived from an EMBL/GenBank/DDBJ whole genome shotgun (WGS) entry which is preliminary data.</text>
</comment>
<keyword evidence="5" id="KW-1185">Reference proteome</keyword>
<organism evidence="4 5">
    <name type="scientific">Pontibacter cellulosilyticus</name>
    <dbReference type="NCBI Taxonomy" id="1720253"/>
    <lineage>
        <taxon>Bacteria</taxon>
        <taxon>Pseudomonadati</taxon>
        <taxon>Bacteroidota</taxon>
        <taxon>Cytophagia</taxon>
        <taxon>Cytophagales</taxon>
        <taxon>Hymenobacteraceae</taxon>
        <taxon>Pontibacter</taxon>
    </lineage>
</organism>
<reference evidence="4" key="1">
    <citation type="submission" date="2020-08" db="EMBL/GenBank/DDBJ databases">
        <title>Pontibacter sp. SD6 16S ribosomal RNA gene Genome sequencing and assembly.</title>
        <authorList>
            <person name="Kang M."/>
        </authorList>
    </citation>
    <scope>NUCLEOTIDE SEQUENCE</scope>
    <source>
        <strain evidence="4">SD6</strain>
    </source>
</reference>